<keyword evidence="1" id="KW-0413">Isomerase</keyword>
<reference evidence="2" key="1">
    <citation type="submission" date="2018-05" db="EMBL/GenBank/DDBJ databases">
        <authorList>
            <person name="Lanie J.A."/>
            <person name="Ng W.-L."/>
            <person name="Kazmierczak K.M."/>
            <person name="Andrzejewski T.M."/>
            <person name="Davidsen T.M."/>
            <person name="Wayne K.J."/>
            <person name="Tettelin H."/>
            <person name="Glass J.I."/>
            <person name="Rusch D."/>
            <person name="Podicherti R."/>
            <person name="Tsui H.-C.T."/>
            <person name="Winkler M.E."/>
        </authorList>
    </citation>
    <scope>NUCLEOTIDE SEQUENCE</scope>
</reference>
<dbReference type="SUPFAM" id="SSF51351">
    <property type="entry name" value="Triosephosphate isomerase (TIM)"/>
    <property type="match status" value="1"/>
</dbReference>
<dbReference type="PROSITE" id="PS51440">
    <property type="entry name" value="TIM_2"/>
    <property type="match status" value="1"/>
</dbReference>
<evidence type="ECO:0000256" key="1">
    <source>
        <dbReference type="ARBA" id="ARBA00023235"/>
    </source>
</evidence>
<dbReference type="GO" id="GO:0006096">
    <property type="term" value="P:glycolytic process"/>
    <property type="evidence" value="ECO:0007669"/>
    <property type="project" value="TreeGrafter"/>
</dbReference>
<dbReference type="InterPro" id="IPR013785">
    <property type="entry name" value="Aldolase_TIM"/>
</dbReference>
<evidence type="ECO:0008006" key="3">
    <source>
        <dbReference type="Google" id="ProtNLM"/>
    </source>
</evidence>
<dbReference type="PANTHER" id="PTHR21139">
    <property type="entry name" value="TRIOSEPHOSPHATE ISOMERASE"/>
    <property type="match status" value="1"/>
</dbReference>
<dbReference type="CDD" id="cd00311">
    <property type="entry name" value="TIM"/>
    <property type="match status" value="1"/>
</dbReference>
<gene>
    <name evidence="2" type="ORF">METZ01_LOCUS176958</name>
</gene>
<dbReference type="GO" id="GO:0019563">
    <property type="term" value="P:glycerol catabolic process"/>
    <property type="evidence" value="ECO:0007669"/>
    <property type="project" value="TreeGrafter"/>
</dbReference>
<dbReference type="InterPro" id="IPR000652">
    <property type="entry name" value="Triosephosphate_isomerase"/>
</dbReference>
<accession>A0A382CE09</accession>
<proteinExistence type="predicted"/>
<dbReference type="PANTHER" id="PTHR21139:SF42">
    <property type="entry name" value="TRIOSEPHOSPHATE ISOMERASE"/>
    <property type="match status" value="1"/>
</dbReference>
<name>A0A382CE09_9ZZZZ</name>
<dbReference type="GO" id="GO:0005829">
    <property type="term" value="C:cytosol"/>
    <property type="evidence" value="ECO:0007669"/>
    <property type="project" value="TreeGrafter"/>
</dbReference>
<dbReference type="AlphaFoldDB" id="A0A382CE09"/>
<sequence>MYILANWKNNLSSESSKRLAEGIYSRLLYQYLNMEIVIFPDDISLLGVRSILDSLSIVKIGAQDGPMDKTSSLTGSISASNLSKFCDYVLLGHSERRTILGETNEMVALKAKEAIELGLVPVICVTKGNGTVFDPYSGIKAQLESIHDHIRRQGKYLIAYEPIDAIGTGISADPQEIKNTAETIRKMLSGLQGSSDIPVLYGGSVNAKNVNSFLSLEGIDGVLVGGESLNVDSFLKIVKKASDTQNL</sequence>
<evidence type="ECO:0000313" key="2">
    <source>
        <dbReference type="EMBL" id="SVB24104.1"/>
    </source>
</evidence>
<dbReference type="GO" id="GO:0004807">
    <property type="term" value="F:triose-phosphate isomerase activity"/>
    <property type="evidence" value="ECO:0007669"/>
    <property type="project" value="InterPro"/>
</dbReference>
<dbReference type="EMBL" id="UINC01033980">
    <property type="protein sequence ID" value="SVB24104.1"/>
    <property type="molecule type" value="Genomic_DNA"/>
</dbReference>
<feature type="non-terminal residue" evidence="2">
    <location>
        <position position="247"/>
    </location>
</feature>
<dbReference type="GO" id="GO:0006094">
    <property type="term" value="P:gluconeogenesis"/>
    <property type="evidence" value="ECO:0007669"/>
    <property type="project" value="TreeGrafter"/>
</dbReference>
<dbReference type="Pfam" id="PF00121">
    <property type="entry name" value="TIM"/>
    <property type="match status" value="1"/>
</dbReference>
<dbReference type="GO" id="GO:0046166">
    <property type="term" value="P:glyceraldehyde-3-phosphate biosynthetic process"/>
    <property type="evidence" value="ECO:0007669"/>
    <property type="project" value="TreeGrafter"/>
</dbReference>
<organism evidence="2">
    <name type="scientific">marine metagenome</name>
    <dbReference type="NCBI Taxonomy" id="408172"/>
    <lineage>
        <taxon>unclassified sequences</taxon>
        <taxon>metagenomes</taxon>
        <taxon>ecological metagenomes</taxon>
    </lineage>
</organism>
<protein>
    <recommendedName>
        <fullName evidence="3">Triosephosphate isomerase</fullName>
    </recommendedName>
</protein>
<dbReference type="Gene3D" id="3.20.20.70">
    <property type="entry name" value="Aldolase class I"/>
    <property type="match status" value="1"/>
</dbReference>
<dbReference type="InterPro" id="IPR035990">
    <property type="entry name" value="TIM_sf"/>
</dbReference>